<name>A0A4U0TXG3_9PEZI</name>
<dbReference type="GO" id="GO:0006012">
    <property type="term" value="P:galactose metabolic process"/>
    <property type="evidence" value="ECO:0007669"/>
    <property type="project" value="TreeGrafter"/>
</dbReference>
<feature type="region of interest" description="Disordered" evidence="2">
    <location>
        <begin position="61"/>
        <end position="213"/>
    </location>
</feature>
<gene>
    <name evidence="5" type="ORF">B0A50_04518</name>
</gene>
<dbReference type="SMART" id="SM00393">
    <property type="entry name" value="R3H"/>
    <property type="match status" value="1"/>
</dbReference>
<feature type="compositionally biased region" description="Basic and acidic residues" evidence="2">
    <location>
        <begin position="409"/>
        <end position="430"/>
    </location>
</feature>
<feature type="compositionally biased region" description="Polar residues" evidence="2">
    <location>
        <begin position="674"/>
        <end position="698"/>
    </location>
</feature>
<feature type="region of interest" description="Disordered" evidence="2">
    <location>
        <begin position="576"/>
        <end position="864"/>
    </location>
</feature>
<dbReference type="InterPro" id="IPR051937">
    <property type="entry name" value="R3H_domain_containing"/>
</dbReference>
<feature type="compositionally biased region" description="Low complexity" evidence="2">
    <location>
        <begin position="605"/>
        <end position="622"/>
    </location>
</feature>
<dbReference type="PROSITE" id="PS51061">
    <property type="entry name" value="R3H"/>
    <property type="match status" value="1"/>
</dbReference>
<dbReference type="PANTHER" id="PTHR15672:SF8">
    <property type="entry name" value="PROTEIN ENCORE"/>
    <property type="match status" value="1"/>
</dbReference>
<evidence type="ECO:0000259" key="3">
    <source>
        <dbReference type="PROSITE" id="PS51061"/>
    </source>
</evidence>
<comment type="caution">
    <text evidence="5">The sequence shown here is derived from an EMBL/GenBank/DDBJ whole genome shotgun (WGS) entry which is preliminary data.</text>
</comment>
<feature type="compositionally biased region" description="Low complexity" evidence="2">
    <location>
        <begin position="125"/>
        <end position="136"/>
    </location>
</feature>
<evidence type="ECO:0000313" key="5">
    <source>
        <dbReference type="EMBL" id="TKA27181.1"/>
    </source>
</evidence>
<dbReference type="CDD" id="cd02642">
    <property type="entry name" value="R3H_encore_like"/>
    <property type="match status" value="1"/>
</dbReference>
<dbReference type="InterPro" id="IPR001374">
    <property type="entry name" value="R3H_dom"/>
</dbReference>
<evidence type="ECO:0000259" key="4">
    <source>
        <dbReference type="PROSITE" id="PS51673"/>
    </source>
</evidence>
<sequence length="864" mass="91728">MATRPTRGAASRPSFAKVRAADAVDVSAGYGTDAPQIAASGLQSDLQQRHDEIPHQIQRNEITSAPRDESCSVTSSIDMTSAPSANRSNVSAQLIGNTARDFGRGSIGPKVQVHSVAGMPRQPEGGAAPSGLLAPATSEDSNTQMSSDSGSVKPPSLDGKSVASGTTFALDEKESLRPDDSASAKAADDEDAFSPPSADLPSSHIGSDDARAFHDQLREISSMDPQRRAATPQEFRTAGHAQAGVLYVPPQGSGVGIVPASRPDPERASSADNPPDPKLLEALESPRDRIWVLKLEQDIFDFVKDPAESSLNLPQCNAYHRMLAHKIADYYMLGHIVDDSASAVRLYKTPSCRIPPPLTGITTPSTAASTPPPAAPQMKILRRGIDSGPVLANGSNIPSKGGSEDGDEDDKKPKMPASREEREARYEAARLRIMGSARPTETLEESKPKTDSRSSSVNGKKSKKKQRSSSDDEFEARSAYSAYYTPPYNSTGYNTSYGFAAFADTAPAQQVVSPTTFQQQAGPNVYPQYAAQTQQSMPWATQGYPGNSGIQHWPQTPQSGYDMSANFQQAMSFQNQMQSPQNGNAAQNCYPSYQQHPYGGQQTWPQQPQQPSPQAAPQNSNAVPAGYQHRPQSSLGQRDHQPYRFGQLPSQALGRPASKLEHPLPGSYKGKHFNPQSQTFVPGQQGQQNDMPVQSFTPPNGAVNGGVASPRSRQPSTQSQTPTFGSSPQASVPSSGAHGQSQPMLHPLPQPVFMGQPSPSLPLPPKPGSTSQSTTHQQPMTPSPSTNSQGQSSIAKWGAPASLPAKPPPPAEPFDPGRFSHLQRQPSYNAAAAARMPSGGMPSFGSMPPATGGLGVDGTDGARQ</sequence>
<evidence type="ECO:0000256" key="1">
    <source>
        <dbReference type="ARBA" id="ARBA00022553"/>
    </source>
</evidence>
<keyword evidence="6" id="KW-1185">Reference proteome</keyword>
<evidence type="ECO:0000256" key="2">
    <source>
        <dbReference type="SAM" id="MobiDB-lite"/>
    </source>
</evidence>
<feature type="compositionally biased region" description="Polar residues" evidence="2">
    <location>
        <begin position="576"/>
        <end position="604"/>
    </location>
</feature>
<organism evidence="5 6">
    <name type="scientific">Salinomyces thailandicus</name>
    <dbReference type="NCBI Taxonomy" id="706561"/>
    <lineage>
        <taxon>Eukaryota</taxon>
        <taxon>Fungi</taxon>
        <taxon>Dikarya</taxon>
        <taxon>Ascomycota</taxon>
        <taxon>Pezizomycotina</taxon>
        <taxon>Dothideomycetes</taxon>
        <taxon>Dothideomycetidae</taxon>
        <taxon>Mycosphaerellales</taxon>
        <taxon>Teratosphaeriaceae</taxon>
        <taxon>Salinomyces</taxon>
    </lineage>
</organism>
<dbReference type="AlphaFoldDB" id="A0A4U0TXG3"/>
<dbReference type="InterPro" id="IPR024771">
    <property type="entry name" value="SUZ"/>
</dbReference>
<proteinExistence type="predicted"/>
<dbReference type="Proteomes" id="UP000308549">
    <property type="component" value="Unassembled WGS sequence"/>
</dbReference>
<dbReference type="GO" id="GO:0003676">
    <property type="term" value="F:nucleic acid binding"/>
    <property type="evidence" value="ECO:0007669"/>
    <property type="project" value="UniProtKB-UniRule"/>
</dbReference>
<keyword evidence="1" id="KW-0597">Phosphoprotein</keyword>
<dbReference type="Pfam" id="PF12752">
    <property type="entry name" value="SUZ"/>
    <property type="match status" value="1"/>
</dbReference>
<feature type="compositionally biased region" description="Polar residues" evidence="2">
    <location>
        <begin position="768"/>
        <end position="794"/>
    </location>
</feature>
<dbReference type="EMBL" id="NAJL01000024">
    <property type="protein sequence ID" value="TKA27181.1"/>
    <property type="molecule type" value="Genomic_DNA"/>
</dbReference>
<evidence type="ECO:0008006" key="7">
    <source>
        <dbReference type="Google" id="ProtNLM"/>
    </source>
</evidence>
<feature type="compositionally biased region" description="Low complexity" evidence="2">
    <location>
        <begin position="709"/>
        <end position="729"/>
    </location>
</feature>
<feature type="compositionally biased region" description="Polar residues" evidence="2">
    <location>
        <begin position="730"/>
        <end position="743"/>
    </location>
</feature>
<protein>
    <recommendedName>
        <fullName evidence="7">R3H domain-containing protein</fullName>
    </recommendedName>
</protein>
<feature type="compositionally biased region" description="Polar residues" evidence="2">
    <location>
        <begin position="71"/>
        <end position="96"/>
    </location>
</feature>
<accession>A0A4U0TXG3</accession>
<dbReference type="InterPro" id="IPR036867">
    <property type="entry name" value="R3H_dom_sf"/>
</dbReference>
<feature type="domain" description="R3H" evidence="3">
    <location>
        <begin position="289"/>
        <end position="352"/>
    </location>
</feature>
<dbReference type="OrthoDB" id="278430at2759"/>
<dbReference type="SUPFAM" id="SSF82708">
    <property type="entry name" value="R3H domain"/>
    <property type="match status" value="1"/>
</dbReference>
<evidence type="ECO:0000313" key="6">
    <source>
        <dbReference type="Proteomes" id="UP000308549"/>
    </source>
</evidence>
<feature type="domain" description="SUZ" evidence="4">
    <location>
        <begin position="353"/>
        <end position="438"/>
    </location>
</feature>
<feature type="compositionally biased region" description="Basic and acidic residues" evidence="2">
    <location>
        <begin position="170"/>
        <end position="182"/>
    </location>
</feature>
<reference evidence="5 6" key="1">
    <citation type="submission" date="2017-03" db="EMBL/GenBank/DDBJ databases">
        <title>Genomes of endolithic fungi from Antarctica.</title>
        <authorList>
            <person name="Coleine C."/>
            <person name="Masonjones S."/>
            <person name="Stajich J.E."/>
        </authorList>
    </citation>
    <scope>NUCLEOTIDE SEQUENCE [LARGE SCALE GENOMIC DNA]</scope>
    <source>
        <strain evidence="5 6">CCFEE 6315</strain>
    </source>
</reference>
<dbReference type="PANTHER" id="PTHR15672">
    <property type="entry name" value="CAMP-REGULATED PHOSPHOPROTEIN 21 RELATED R3H DOMAIN CONTAINING PROTEIN"/>
    <property type="match status" value="1"/>
</dbReference>
<dbReference type="Pfam" id="PF01424">
    <property type="entry name" value="R3H"/>
    <property type="match status" value="1"/>
</dbReference>
<feature type="compositionally biased region" description="Polar residues" evidence="2">
    <location>
        <begin position="138"/>
        <end position="150"/>
    </location>
</feature>
<dbReference type="PROSITE" id="PS51673">
    <property type="entry name" value="SUZ"/>
    <property type="match status" value="1"/>
</dbReference>
<feature type="region of interest" description="Disordered" evidence="2">
    <location>
        <begin position="246"/>
        <end position="278"/>
    </location>
</feature>
<feature type="region of interest" description="Disordered" evidence="2">
    <location>
        <begin position="356"/>
        <end position="476"/>
    </location>
</feature>
<dbReference type="Gene3D" id="3.30.1370.50">
    <property type="entry name" value="R3H-like domain"/>
    <property type="match status" value="1"/>
</dbReference>